<keyword evidence="3" id="KW-1003">Cell membrane</keyword>
<dbReference type="RefSeq" id="WP_127187411.1">
    <property type="nucleotide sequence ID" value="NZ_RZNJ01000002.1"/>
</dbReference>
<evidence type="ECO:0000313" key="10">
    <source>
        <dbReference type="Proteomes" id="UP000281547"/>
    </source>
</evidence>
<evidence type="ECO:0000256" key="6">
    <source>
        <dbReference type="ARBA" id="ARBA00023136"/>
    </source>
</evidence>
<feature type="domain" description="Glycine transporter" evidence="8">
    <location>
        <begin position="95"/>
        <end position="167"/>
    </location>
</feature>
<feature type="transmembrane region" description="Helical" evidence="7">
    <location>
        <begin position="32"/>
        <end position="53"/>
    </location>
</feature>
<evidence type="ECO:0000256" key="4">
    <source>
        <dbReference type="ARBA" id="ARBA00022692"/>
    </source>
</evidence>
<evidence type="ECO:0000256" key="2">
    <source>
        <dbReference type="ARBA" id="ARBA00008193"/>
    </source>
</evidence>
<feature type="transmembrane region" description="Helical" evidence="7">
    <location>
        <begin position="6"/>
        <end position="25"/>
    </location>
</feature>
<evidence type="ECO:0000313" key="9">
    <source>
        <dbReference type="EMBL" id="RUT32454.1"/>
    </source>
</evidence>
<evidence type="ECO:0000256" key="5">
    <source>
        <dbReference type="ARBA" id="ARBA00022989"/>
    </source>
</evidence>
<feature type="transmembrane region" description="Helical" evidence="7">
    <location>
        <begin position="91"/>
        <end position="113"/>
    </location>
</feature>
<feature type="transmembrane region" description="Helical" evidence="7">
    <location>
        <begin position="65"/>
        <end position="84"/>
    </location>
</feature>
<dbReference type="PANTHER" id="PTHR30506">
    <property type="entry name" value="INNER MEMBRANE PROTEIN"/>
    <property type="match status" value="1"/>
</dbReference>
<keyword evidence="6 7" id="KW-0472">Membrane</keyword>
<reference evidence="9 10" key="1">
    <citation type="journal article" date="2016" name="Int. J. Syst. Evol. Microbiol.">
        <title>Arsenicitalea aurantiaca gen. nov., sp. nov., a new member of the family Hyphomicrobiaceae, isolated from high-arsenic sediment.</title>
        <authorList>
            <person name="Mu Y."/>
            <person name="Zhou L."/>
            <person name="Zeng X.C."/>
            <person name="Liu L."/>
            <person name="Pan Y."/>
            <person name="Chen X."/>
            <person name="Wang J."/>
            <person name="Li S."/>
            <person name="Li W.J."/>
            <person name="Wang Y."/>
        </authorList>
    </citation>
    <scope>NUCLEOTIDE SEQUENCE [LARGE SCALE GENOMIC DNA]</scope>
    <source>
        <strain evidence="9 10">42-50</strain>
    </source>
</reference>
<name>A0A433XEM4_9HYPH</name>
<dbReference type="InterPro" id="IPR005115">
    <property type="entry name" value="Gly_transporter"/>
</dbReference>
<feature type="domain" description="Glycine transporter" evidence="8">
    <location>
        <begin position="8"/>
        <end position="82"/>
    </location>
</feature>
<dbReference type="OrthoDB" id="9791874at2"/>
<feature type="transmembrane region" description="Helical" evidence="7">
    <location>
        <begin position="175"/>
        <end position="194"/>
    </location>
</feature>
<dbReference type="Pfam" id="PF03458">
    <property type="entry name" value="Gly_transporter"/>
    <property type="match status" value="2"/>
</dbReference>
<keyword evidence="10" id="KW-1185">Reference proteome</keyword>
<dbReference type="GO" id="GO:0005886">
    <property type="term" value="C:plasma membrane"/>
    <property type="evidence" value="ECO:0007669"/>
    <property type="project" value="UniProtKB-SubCell"/>
</dbReference>
<dbReference type="EMBL" id="RZNJ01000002">
    <property type="protein sequence ID" value="RUT32454.1"/>
    <property type="molecule type" value="Genomic_DNA"/>
</dbReference>
<feature type="transmembrane region" description="Helical" evidence="7">
    <location>
        <begin position="119"/>
        <end position="139"/>
    </location>
</feature>
<gene>
    <name evidence="9" type="ORF">EMQ25_04670</name>
</gene>
<dbReference type="PANTHER" id="PTHR30506:SF3">
    <property type="entry name" value="UPF0126 INNER MEMBRANE PROTEIN YADS-RELATED"/>
    <property type="match status" value="1"/>
</dbReference>
<dbReference type="Proteomes" id="UP000281547">
    <property type="component" value="Unassembled WGS sequence"/>
</dbReference>
<keyword evidence="5 7" id="KW-1133">Transmembrane helix</keyword>
<evidence type="ECO:0000256" key="1">
    <source>
        <dbReference type="ARBA" id="ARBA00004651"/>
    </source>
</evidence>
<organism evidence="9 10">
    <name type="scientific">Arsenicitalea aurantiaca</name>
    <dbReference type="NCBI Taxonomy" id="1783274"/>
    <lineage>
        <taxon>Bacteria</taxon>
        <taxon>Pseudomonadati</taxon>
        <taxon>Pseudomonadota</taxon>
        <taxon>Alphaproteobacteria</taxon>
        <taxon>Hyphomicrobiales</taxon>
        <taxon>Devosiaceae</taxon>
        <taxon>Arsenicitalea</taxon>
    </lineage>
</organism>
<comment type="subcellular location">
    <subcellularLocation>
        <location evidence="1">Cell membrane</location>
        <topology evidence="1">Multi-pass membrane protein</topology>
    </subcellularLocation>
</comment>
<accession>A0A433XEM4</accession>
<dbReference type="AlphaFoldDB" id="A0A433XEM4"/>
<sequence length="210" mass="22297">MIDILTFWLDWFGVAVFAITGALAASRKQMDLVGFILLGTVTGIGGGSVRDALLGNVPVFWVADPRYLLTCCIVSSVTFFLAHIPQSRYALLLRLDAVGLALFAVIGAETALLAGADPVVAIAMGVVTATFGGIIRDVLAGESPAVLRQEIYVTAALLGASLFVTLQSFGVERSIALFVGFAAALALRLGALQWHWSLPRYRPRPGRPIP</sequence>
<proteinExistence type="inferred from homology"/>
<keyword evidence="4 7" id="KW-0812">Transmembrane</keyword>
<evidence type="ECO:0000256" key="3">
    <source>
        <dbReference type="ARBA" id="ARBA00022475"/>
    </source>
</evidence>
<protein>
    <submittedName>
        <fullName evidence="9">Trimeric intracellular cation channel family protein</fullName>
    </submittedName>
</protein>
<comment type="caution">
    <text evidence="9">The sequence shown here is derived from an EMBL/GenBank/DDBJ whole genome shotgun (WGS) entry which is preliminary data.</text>
</comment>
<feature type="transmembrane region" description="Helical" evidence="7">
    <location>
        <begin position="151"/>
        <end position="169"/>
    </location>
</feature>
<evidence type="ECO:0000259" key="8">
    <source>
        <dbReference type="Pfam" id="PF03458"/>
    </source>
</evidence>
<comment type="similarity">
    <text evidence="2">Belongs to the UPF0126 family.</text>
</comment>
<evidence type="ECO:0000256" key="7">
    <source>
        <dbReference type="SAM" id="Phobius"/>
    </source>
</evidence>